<evidence type="ECO:0000256" key="4">
    <source>
        <dbReference type="ARBA" id="ARBA00022729"/>
    </source>
</evidence>
<evidence type="ECO:0000313" key="15">
    <source>
        <dbReference type="EMBL" id="CAF1025220.1"/>
    </source>
</evidence>
<proteinExistence type="inferred from homology"/>
<evidence type="ECO:0000256" key="8">
    <source>
        <dbReference type="ARBA" id="ARBA00031037"/>
    </source>
</evidence>
<evidence type="ECO:0000256" key="2">
    <source>
        <dbReference type="ARBA" id="ARBA00010522"/>
    </source>
</evidence>
<evidence type="ECO:0000256" key="13">
    <source>
        <dbReference type="ARBA" id="ARBA00046769"/>
    </source>
</evidence>
<comment type="subcellular location">
    <subcellularLocation>
        <location evidence="1">Cell membrane</location>
        <topology evidence="1">Lipid-anchor</topology>
        <topology evidence="1">GPI-anchor</topology>
        <orientation evidence="1">Extracellular side</orientation>
    </subcellularLocation>
    <subcellularLocation>
        <location evidence="9">Membrane raft</location>
        <topology evidence="9">Lipid-anchor</topology>
        <topology evidence="9">GPI-anchor</topology>
        <orientation evidence="9">Extracellular side</orientation>
    </subcellularLocation>
</comment>
<gene>
    <name evidence="15" type="ORF">EDS130_LOCUS16108</name>
</gene>
<comment type="subunit">
    <text evidence="13">Interacts (via loop 2 of the three-fingered Ly-6 domain) with Sh/shaker; this interaction may stabilize both components of the complex and may be required for targeting or retention of Sh/shaker to neural cell projections. Interacts (via loop 2 of the three-fingered Ly-6 domain) with nAChRalpha3 and potentially other nicotinic acetylcholine receptors; this interaction is required for antagonism of nicotinic acetylcholine receptors.</text>
</comment>
<keyword evidence="3" id="KW-0472">Membrane</keyword>
<accession>A0A814IJE3</accession>
<evidence type="ECO:0000256" key="5">
    <source>
        <dbReference type="ARBA" id="ARBA00023108"/>
    </source>
</evidence>
<comment type="caution">
    <text evidence="15">The sequence shown here is derived from an EMBL/GenBank/DDBJ whole genome shotgun (WGS) entry which is preliminary data.</text>
</comment>
<protein>
    <recommendedName>
        <fullName evidence="10">UPAR/Ly6 domain-containing protein qvr</fullName>
    </recommendedName>
    <alternativeName>
        <fullName evidence="11">Protein quiver</fullName>
    </alternativeName>
    <alternativeName>
        <fullName evidence="8">Protein sleepless</fullName>
    </alternativeName>
</protein>
<dbReference type="PANTHER" id="PTHR33562:SF31">
    <property type="entry name" value="PROTEIN QUIVER"/>
    <property type="match status" value="1"/>
</dbReference>
<dbReference type="GO" id="GO:0030431">
    <property type="term" value="P:sleep"/>
    <property type="evidence" value="ECO:0007669"/>
    <property type="project" value="InterPro"/>
</dbReference>
<dbReference type="Proteomes" id="UP000663852">
    <property type="component" value="Unassembled WGS sequence"/>
</dbReference>
<evidence type="ECO:0000256" key="3">
    <source>
        <dbReference type="ARBA" id="ARBA00022475"/>
    </source>
</evidence>
<keyword evidence="3" id="KW-1003">Cell membrane</keyword>
<name>A0A814IJE3_ADIRI</name>
<dbReference type="EMBL" id="CAJNOJ010000069">
    <property type="protein sequence ID" value="CAF1025220.1"/>
    <property type="molecule type" value="Genomic_DNA"/>
</dbReference>
<organism evidence="15 16">
    <name type="scientific">Adineta ricciae</name>
    <name type="common">Rotifer</name>
    <dbReference type="NCBI Taxonomy" id="249248"/>
    <lineage>
        <taxon>Eukaryota</taxon>
        <taxon>Metazoa</taxon>
        <taxon>Spiralia</taxon>
        <taxon>Gnathifera</taxon>
        <taxon>Rotifera</taxon>
        <taxon>Eurotatoria</taxon>
        <taxon>Bdelloidea</taxon>
        <taxon>Adinetida</taxon>
        <taxon>Adinetidae</taxon>
        <taxon>Adineta</taxon>
    </lineage>
</organism>
<comment type="function">
    <text evidence="12">Bifunctional regulator of neuronal activity in the mushroom body, and possibly other regions of the brain, that acts as a signaling molecule required for homeostatic regulation of sleep under normal conditions and after sleep deprivation. Reduces neuronal excitability by enhancing Sh/shaker K(+) channel activity; possibly by stabilizing Sh/shaker to increase protein levels, accelerating its activation kinetics, slowing C-type inactivation and enhancing recovery from inactivation. Specifically affects the A-type K(+) current. Antagonizes nicotinic acetylcholine receptors (nAChRs) to reduce synaptic transmission, possibly by preventing their localization to the cell surface. Required for regulation of neuromuscular excitability and plasticity at neuromuscular junctions.</text>
</comment>
<dbReference type="PANTHER" id="PTHR33562">
    <property type="entry name" value="ATILLA, ISOFORM B-RELATED-RELATED"/>
    <property type="match status" value="1"/>
</dbReference>
<dbReference type="GO" id="GO:0048511">
    <property type="term" value="P:rhythmic process"/>
    <property type="evidence" value="ECO:0007669"/>
    <property type="project" value="UniProtKB-KW"/>
</dbReference>
<keyword evidence="5" id="KW-0090">Biological rhythms</keyword>
<dbReference type="Pfam" id="PF17064">
    <property type="entry name" value="QVR"/>
    <property type="match status" value="1"/>
</dbReference>
<evidence type="ECO:0000256" key="12">
    <source>
        <dbReference type="ARBA" id="ARBA00045788"/>
    </source>
</evidence>
<comment type="similarity">
    <text evidence="2">Belongs to the quiver family.</text>
</comment>
<evidence type="ECO:0000256" key="6">
    <source>
        <dbReference type="ARBA" id="ARBA00023157"/>
    </source>
</evidence>
<dbReference type="GO" id="GO:0045121">
    <property type="term" value="C:membrane raft"/>
    <property type="evidence" value="ECO:0007669"/>
    <property type="project" value="UniProtKB-SubCell"/>
</dbReference>
<keyword evidence="4 14" id="KW-0732">Signal</keyword>
<dbReference type="InterPro" id="IPR031424">
    <property type="entry name" value="QVR-like"/>
</dbReference>
<evidence type="ECO:0000313" key="16">
    <source>
        <dbReference type="Proteomes" id="UP000663852"/>
    </source>
</evidence>
<dbReference type="GO" id="GO:0005886">
    <property type="term" value="C:plasma membrane"/>
    <property type="evidence" value="ECO:0007669"/>
    <property type="project" value="UniProtKB-SubCell"/>
</dbReference>
<feature type="signal peptide" evidence="14">
    <location>
        <begin position="1"/>
        <end position="21"/>
    </location>
</feature>
<evidence type="ECO:0000256" key="10">
    <source>
        <dbReference type="ARBA" id="ARBA00044524"/>
    </source>
</evidence>
<dbReference type="GO" id="GO:0032222">
    <property type="term" value="P:regulation of synaptic transmission, cholinergic"/>
    <property type="evidence" value="ECO:0007669"/>
    <property type="project" value="InterPro"/>
</dbReference>
<sequence>MNVILILFLVLVYIQQGPVDGIQCYQCSSEEDEFCPAFGKFDETKNALVDCFSLESYVPGHMCMKMSKESFDTFYAKGWKTVIRSCASRSTLGVAQGCRYFIDEVGLEVAVCYCENRDGCNGSSMKSHSILLLILALTSVLSLRCSKCE</sequence>
<feature type="chain" id="PRO_5032669327" description="UPAR/Ly6 domain-containing protein qvr" evidence="14">
    <location>
        <begin position="22"/>
        <end position="149"/>
    </location>
</feature>
<keyword evidence="6" id="KW-1015">Disulfide bond</keyword>
<keyword evidence="7" id="KW-0325">Glycoprotein</keyword>
<evidence type="ECO:0000256" key="11">
    <source>
        <dbReference type="ARBA" id="ARBA00044561"/>
    </source>
</evidence>
<dbReference type="AlphaFoldDB" id="A0A814IJE3"/>
<dbReference type="OrthoDB" id="10046582at2759"/>
<dbReference type="InterPro" id="IPR050975">
    <property type="entry name" value="Sleep_regulator"/>
</dbReference>
<evidence type="ECO:0000256" key="14">
    <source>
        <dbReference type="SAM" id="SignalP"/>
    </source>
</evidence>
<evidence type="ECO:0000256" key="7">
    <source>
        <dbReference type="ARBA" id="ARBA00023180"/>
    </source>
</evidence>
<evidence type="ECO:0000256" key="1">
    <source>
        <dbReference type="ARBA" id="ARBA00004471"/>
    </source>
</evidence>
<evidence type="ECO:0000256" key="9">
    <source>
        <dbReference type="ARBA" id="ARBA00044499"/>
    </source>
</evidence>
<reference evidence="15" key="1">
    <citation type="submission" date="2021-02" db="EMBL/GenBank/DDBJ databases">
        <authorList>
            <person name="Nowell W R."/>
        </authorList>
    </citation>
    <scope>NUCLEOTIDE SEQUENCE</scope>
</reference>